<sequence length="240" mass="26545">AADAPGWTPYNAMWNNPLRFVDLDGRWAVDHIDVTKNDDGTFTVVGGEANADKNIYVVDGSGQRTGEVVGEMLTEYSFHGEDGRAIVGAIINPRDNSGQTFMDNDIIKGNPGLFHYMRNATGGKKYDFKRNGTKPGDPNYNNPQYHYRGMSFNGKIASARDIGNYAAGYVAGVKGFSWGSSRLAFDALESYQKGGLATEGQPTQQAQRLGHNVGYSIYQQRKFEREWQKATNPWPPGPKY</sequence>
<reference evidence="1 2" key="1">
    <citation type="submission" date="2018-07" db="EMBL/GenBank/DDBJ databases">
        <title>Genomic Encyclopedia of Type Strains, Phase IV (KMG-IV): sequencing the most valuable type-strain genomes for metagenomic binning, comparative biology and taxonomic classification.</title>
        <authorList>
            <person name="Goeker M."/>
        </authorList>
    </citation>
    <scope>NUCLEOTIDE SEQUENCE [LARGE SCALE GENOMIC DNA]</scope>
    <source>
        <strain evidence="1 2">DSM 21410</strain>
    </source>
</reference>
<gene>
    <name evidence="1" type="ORF">DES35_1231</name>
</gene>
<dbReference type="AlphaFoldDB" id="A0A368ZV81"/>
<dbReference type="Proteomes" id="UP000253517">
    <property type="component" value="Unassembled WGS sequence"/>
</dbReference>
<comment type="caution">
    <text evidence="1">The sequence shown here is derived from an EMBL/GenBank/DDBJ whole genome shotgun (WGS) entry which is preliminary data.</text>
</comment>
<evidence type="ECO:0008006" key="3">
    <source>
        <dbReference type="Google" id="ProtNLM"/>
    </source>
</evidence>
<name>A0A368ZV81_9FLAO</name>
<dbReference type="RefSeq" id="WP_211306566.1">
    <property type="nucleotide sequence ID" value="NZ_BHZF01000020.1"/>
</dbReference>
<evidence type="ECO:0000313" key="2">
    <source>
        <dbReference type="Proteomes" id="UP000253517"/>
    </source>
</evidence>
<accession>A0A368ZV81</accession>
<keyword evidence="2" id="KW-1185">Reference proteome</keyword>
<evidence type="ECO:0000313" key="1">
    <source>
        <dbReference type="EMBL" id="RCX00046.1"/>
    </source>
</evidence>
<proteinExistence type="predicted"/>
<dbReference type="EMBL" id="QPJS01000023">
    <property type="protein sequence ID" value="RCX00046.1"/>
    <property type="molecule type" value="Genomic_DNA"/>
</dbReference>
<protein>
    <recommendedName>
        <fullName evidence="3">RHS repeat-associated core domain-containing protein</fullName>
    </recommendedName>
</protein>
<organism evidence="1 2">
    <name type="scientific">Schleiferia thermophila</name>
    <dbReference type="NCBI Taxonomy" id="884107"/>
    <lineage>
        <taxon>Bacteria</taxon>
        <taxon>Pseudomonadati</taxon>
        <taxon>Bacteroidota</taxon>
        <taxon>Flavobacteriia</taxon>
        <taxon>Flavobacteriales</taxon>
        <taxon>Schleiferiaceae</taxon>
        <taxon>Schleiferia</taxon>
    </lineage>
</organism>
<feature type="non-terminal residue" evidence="1">
    <location>
        <position position="1"/>
    </location>
</feature>